<reference evidence="10" key="1">
    <citation type="journal article" date="2020" name="Stud. Mycol.">
        <title>101 Dothideomycetes genomes: a test case for predicting lifestyles and emergence of pathogens.</title>
        <authorList>
            <person name="Haridas S."/>
            <person name="Albert R."/>
            <person name="Binder M."/>
            <person name="Bloem J."/>
            <person name="Labutti K."/>
            <person name="Salamov A."/>
            <person name="Andreopoulos B."/>
            <person name="Baker S."/>
            <person name="Barry K."/>
            <person name="Bills G."/>
            <person name="Bluhm B."/>
            <person name="Cannon C."/>
            <person name="Castanera R."/>
            <person name="Culley D."/>
            <person name="Daum C."/>
            <person name="Ezra D."/>
            <person name="Gonzalez J."/>
            <person name="Henrissat B."/>
            <person name="Kuo A."/>
            <person name="Liang C."/>
            <person name="Lipzen A."/>
            <person name="Lutzoni F."/>
            <person name="Magnuson J."/>
            <person name="Mondo S."/>
            <person name="Nolan M."/>
            <person name="Ohm R."/>
            <person name="Pangilinan J."/>
            <person name="Park H.-J."/>
            <person name="Ramirez L."/>
            <person name="Alfaro M."/>
            <person name="Sun H."/>
            <person name="Tritt A."/>
            <person name="Yoshinaga Y."/>
            <person name="Zwiers L.-H."/>
            <person name="Turgeon B."/>
            <person name="Goodwin S."/>
            <person name="Spatafora J."/>
            <person name="Crous P."/>
            <person name="Grigoriev I."/>
        </authorList>
    </citation>
    <scope>NUCLEOTIDE SEQUENCE</scope>
    <source>
        <strain evidence="10">CBS 123094</strain>
    </source>
</reference>
<dbReference type="OrthoDB" id="1844152at2759"/>
<dbReference type="Pfam" id="PF00067">
    <property type="entry name" value="p450"/>
    <property type="match status" value="1"/>
</dbReference>
<evidence type="ECO:0000256" key="5">
    <source>
        <dbReference type="ARBA" id="ARBA00022723"/>
    </source>
</evidence>
<dbReference type="SUPFAM" id="SSF48264">
    <property type="entry name" value="Cytochrome P450"/>
    <property type="match status" value="1"/>
</dbReference>
<keyword evidence="4 9" id="KW-0349">Heme</keyword>
<dbReference type="GO" id="GO:0020037">
    <property type="term" value="F:heme binding"/>
    <property type="evidence" value="ECO:0007669"/>
    <property type="project" value="InterPro"/>
</dbReference>
<comment type="similarity">
    <text evidence="3">Belongs to the cytochrome P450 family.</text>
</comment>
<keyword evidence="6" id="KW-0560">Oxidoreductase</keyword>
<dbReference type="InterPro" id="IPR002403">
    <property type="entry name" value="Cyt_P450_E_grp-IV"/>
</dbReference>
<organism evidence="10 11">
    <name type="scientific">Amniculicola lignicola CBS 123094</name>
    <dbReference type="NCBI Taxonomy" id="1392246"/>
    <lineage>
        <taxon>Eukaryota</taxon>
        <taxon>Fungi</taxon>
        <taxon>Dikarya</taxon>
        <taxon>Ascomycota</taxon>
        <taxon>Pezizomycotina</taxon>
        <taxon>Dothideomycetes</taxon>
        <taxon>Pleosporomycetidae</taxon>
        <taxon>Pleosporales</taxon>
        <taxon>Amniculicolaceae</taxon>
        <taxon>Amniculicola</taxon>
    </lineage>
</organism>
<evidence type="ECO:0000256" key="9">
    <source>
        <dbReference type="PIRSR" id="PIRSR602403-1"/>
    </source>
</evidence>
<protein>
    <submittedName>
        <fullName evidence="10">Cytochrome P450</fullName>
    </submittedName>
</protein>
<keyword evidence="11" id="KW-1185">Reference proteome</keyword>
<evidence type="ECO:0000256" key="6">
    <source>
        <dbReference type="ARBA" id="ARBA00023002"/>
    </source>
</evidence>
<evidence type="ECO:0000256" key="8">
    <source>
        <dbReference type="ARBA" id="ARBA00023033"/>
    </source>
</evidence>
<evidence type="ECO:0000256" key="1">
    <source>
        <dbReference type="ARBA" id="ARBA00001971"/>
    </source>
</evidence>
<dbReference type="EMBL" id="ML977693">
    <property type="protein sequence ID" value="KAF1993630.1"/>
    <property type="molecule type" value="Genomic_DNA"/>
</dbReference>
<comment type="cofactor">
    <cofactor evidence="1 9">
        <name>heme</name>
        <dbReference type="ChEBI" id="CHEBI:30413"/>
    </cofactor>
</comment>
<dbReference type="InterPro" id="IPR001128">
    <property type="entry name" value="Cyt_P450"/>
</dbReference>
<accession>A0A6A5VW63</accession>
<keyword evidence="7 9" id="KW-0408">Iron</keyword>
<dbReference type="GO" id="GO:0004497">
    <property type="term" value="F:monooxygenase activity"/>
    <property type="evidence" value="ECO:0007669"/>
    <property type="project" value="UniProtKB-KW"/>
</dbReference>
<evidence type="ECO:0000313" key="10">
    <source>
        <dbReference type="EMBL" id="KAF1993630.1"/>
    </source>
</evidence>
<evidence type="ECO:0000256" key="2">
    <source>
        <dbReference type="ARBA" id="ARBA00004685"/>
    </source>
</evidence>
<dbReference type="Proteomes" id="UP000799779">
    <property type="component" value="Unassembled WGS sequence"/>
</dbReference>
<gene>
    <name evidence="10" type="ORF">P154DRAFT_567871</name>
</gene>
<sequence>MFAFIPLLLSLFVVIVVTGILSSLVQFWHLPKSIDIPRDPSQSSEFLQSSVSRTLSYLTSWTSFRVSLANGYEEYSKRGKAFMVPLASLAPQVIVPPEHIVWLLNQPKTIVSQREALFEDTAFKYLFPSFDFESDAASGMARRQLAHNQLGRLQKDIFEELRSRVDENMGVEEGVWRTINLYSAFDDIFSKTGYRIYFGAELISDKRFIANLRRLSKWTTLGVVLIGQLTPLILRKPLGSILRIPISYYTRKFMQSWLPLLLDCQKNMRSEKFEDAIQKSNAPTMTTWFAEIISKPIPGGESMESALLNVITLIIGSSDVKVAACLGLFINTLTIPAAVSYLPELRSEACRTLSTDSAYNTSEPFAEMPLMEAFMRESMRWSPLKANMPSRIVVAEQGVMLPDGTHVPKNTVLASPSECVSRDERFYDEPHVFNPYRFLERNPIDGGWVLKPGCHVTSASDTFLFFGLGKSVCPGRFFVARLMMTFMAYVVTHYEFEVVGEAGGGHHVGYVNVPQVLMKARFRRRMQTE</sequence>
<evidence type="ECO:0000256" key="4">
    <source>
        <dbReference type="ARBA" id="ARBA00022617"/>
    </source>
</evidence>
<keyword evidence="5 9" id="KW-0479">Metal-binding</keyword>
<dbReference type="CDD" id="cd11041">
    <property type="entry name" value="CYP503A1-like"/>
    <property type="match status" value="1"/>
</dbReference>
<dbReference type="InterPro" id="IPR036396">
    <property type="entry name" value="Cyt_P450_sf"/>
</dbReference>
<evidence type="ECO:0000313" key="11">
    <source>
        <dbReference type="Proteomes" id="UP000799779"/>
    </source>
</evidence>
<name>A0A6A5VW63_9PLEO</name>
<dbReference type="PANTHER" id="PTHR46206:SF1">
    <property type="entry name" value="P450, PUTATIVE (EUROFUNG)-RELATED"/>
    <property type="match status" value="1"/>
</dbReference>
<dbReference type="AlphaFoldDB" id="A0A6A5VW63"/>
<comment type="pathway">
    <text evidence="2">Mycotoxin biosynthesis.</text>
</comment>
<evidence type="ECO:0000256" key="3">
    <source>
        <dbReference type="ARBA" id="ARBA00010617"/>
    </source>
</evidence>
<dbReference type="GO" id="GO:0005506">
    <property type="term" value="F:iron ion binding"/>
    <property type="evidence" value="ECO:0007669"/>
    <property type="project" value="InterPro"/>
</dbReference>
<keyword evidence="8" id="KW-0503">Monooxygenase</keyword>
<dbReference type="PRINTS" id="PR00465">
    <property type="entry name" value="EP450IV"/>
</dbReference>
<dbReference type="Gene3D" id="1.10.630.10">
    <property type="entry name" value="Cytochrome P450"/>
    <property type="match status" value="1"/>
</dbReference>
<feature type="binding site" description="axial binding residue" evidence="9">
    <location>
        <position position="473"/>
    </location>
    <ligand>
        <name>heme</name>
        <dbReference type="ChEBI" id="CHEBI:30413"/>
    </ligand>
    <ligandPart>
        <name>Fe</name>
        <dbReference type="ChEBI" id="CHEBI:18248"/>
    </ligandPart>
</feature>
<evidence type="ECO:0000256" key="7">
    <source>
        <dbReference type="ARBA" id="ARBA00023004"/>
    </source>
</evidence>
<dbReference type="GO" id="GO:0016705">
    <property type="term" value="F:oxidoreductase activity, acting on paired donors, with incorporation or reduction of molecular oxygen"/>
    <property type="evidence" value="ECO:0007669"/>
    <property type="project" value="InterPro"/>
</dbReference>
<dbReference type="PANTHER" id="PTHR46206">
    <property type="entry name" value="CYTOCHROME P450"/>
    <property type="match status" value="1"/>
</dbReference>
<proteinExistence type="inferred from homology"/>